<reference evidence="1 2" key="1">
    <citation type="journal article" date="2013" name="Curr. Biol.">
        <title>The Genome of the Foraminiferan Reticulomyxa filosa.</title>
        <authorList>
            <person name="Glockner G."/>
            <person name="Hulsmann N."/>
            <person name="Schleicher M."/>
            <person name="Noegel A.A."/>
            <person name="Eichinger L."/>
            <person name="Gallinger C."/>
            <person name="Pawlowski J."/>
            <person name="Sierra R."/>
            <person name="Euteneuer U."/>
            <person name="Pillet L."/>
            <person name="Moustafa A."/>
            <person name="Platzer M."/>
            <person name="Groth M."/>
            <person name="Szafranski K."/>
            <person name="Schliwa M."/>
        </authorList>
    </citation>
    <scope>NUCLEOTIDE SEQUENCE [LARGE SCALE GENOMIC DNA]</scope>
</reference>
<accession>X6LIE9</accession>
<dbReference type="AlphaFoldDB" id="X6LIE9"/>
<dbReference type="EMBL" id="ASPP01037511">
    <property type="protein sequence ID" value="ETO01743.1"/>
    <property type="molecule type" value="Genomic_DNA"/>
</dbReference>
<feature type="non-terminal residue" evidence="1">
    <location>
        <position position="94"/>
    </location>
</feature>
<dbReference type="OrthoDB" id="10258130at2759"/>
<dbReference type="Proteomes" id="UP000023152">
    <property type="component" value="Unassembled WGS sequence"/>
</dbReference>
<comment type="caution">
    <text evidence="1">The sequence shown here is derived from an EMBL/GenBank/DDBJ whole genome shotgun (WGS) entry which is preliminary data.</text>
</comment>
<protein>
    <submittedName>
        <fullName evidence="1">Uncharacterized protein</fullName>
    </submittedName>
</protein>
<gene>
    <name evidence="1" type="ORF">RFI_35696</name>
</gene>
<keyword evidence="2" id="KW-1185">Reference proteome</keyword>
<evidence type="ECO:0000313" key="2">
    <source>
        <dbReference type="Proteomes" id="UP000023152"/>
    </source>
</evidence>
<evidence type="ECO:0000313" key="1">
    <source>
        <dbReference type="EMBL" id="ETO01743.1"/>
    </source>
</evidence>
<sequence>MDYISLEDMAAQLALILSELHVPTRARDLAEQFKNLLTVRQNIKTLDKVHHVLATENSAFLNRKKKKRKDLNYNKFRSIKENQSGNVIQKKTKK</sequence>
<proteinExistence type="predicted"/>
<name>X6LIE9_RETFI</name>
<organism evidence="1 2">
    <name type="scientific">Reticulomyxa filosa</name>
    <dbReference type="NCBI Taxonomy" id="46433"/>
    <lineage>
        <taxon>Eukaryota</taxon>
        <taxon>Sar</taxon>
        <taxon>Rhizaria</taxon>
        <taxon>Retaria</taxon>
        <taxon>Foraminifera</taxon>
        <taxon>Monothalamids</taxon>
        <taxon>Reticulomyxidae</taxon>
        <taxon>Reticulomyxa</taxon>
    </lineage>
</organism>